<sequence length="206" mass="22480">MKTSIKNLNNETVGEIELSEAVFGLPARQDILARMVLWQLAKRRAGTHKAKGISEISGTTKKPWRQKGTGRARAGSLRSPQFRGGARIFGPVVRSHEHDLTKKVRKLALKTALSVKAAEGKLVVLESAKADSHKTKVLFGQLQALGLKSALIIDGANVDVNFARAAGNIPHIDVLPEQGANVYDILRRDVLVLTRNAVEQLEARLK</sequence>
<keyword evidence="5" id="KW-0699">rRNA-binding</keyword>
<keyword evidence="5" id="KW-0694">RNA-binding</keyword>
<dbReference type="GO" id="GO:0019843">
    <property type="term" value="F:rRNA binding"/>
    <property type="evidence" value="ECO:0007669"/>
    <property type="project" value="UniProtKB-UniRule"/>
</dbReference>
<keyword evidence="3 5" id="KW-0687">Ribonucleoprotein</keyword>
<dbReference type="Gene3D" id="3.40.1370.10">
    <property type="match status" value="1"/>
</dbReference>
<dbReference type="GO" id="GO:0005840">
    <property type="term" value="C:ribosome"/>
    <property type="evidence" value="ECO:0007669"/>
    <property type="project" value="UniProtKB-KW"/>
</dbReference>
<reference evidence="7 8" key="1">
    <citation type="submission" date="2017-07" db="EMBL/GenBank/DDBJ databases">
        <title>Niveispirillum cyanobacteriorum sp. nov., isolated from cyanobacterial aggregates in a eutrophic lake.</title>
        <authorList>
            <person name="Cai H."/>
        </authorList>
    </citation>
    <scope>NUCLEOTIDE SEQUENCE [LARGE SCALE GENOMIC DNA]</scope>
    <source>
        <strain evidence="8">TH1-14</strain>
    </source>
</reference>
<evidence type="ECO:0000313" key="7">
    <source>
        <dbReference type="EMBL" id="OYQ34999.1"/>
    </source>
</evidence>
<dbReference type="OrthoDB" id="9803201at2"/>
<comment type="caution">
    <text evidence="7">The sequence shown here is derived from an EMBL/GenBank/DDBJ whole genome shotgun (WGS) entry which is preliminary data.</text>
</comment>
<protein>
    <recommendedName>
        <fullName evidence="4 5">Large ribosomal subunit protein uL4</fullName>
    </recommendedName>
</protein>
<comment type="function">
    <text evidence="5">Forms part of the polypeptide exit tunnel.</text>
</comment>
<gene>
    <name evidence="5" type="primary">rplD</name>
    <name evidence="7" type="ORF">CHU95_10545</name>
</gene>
<evidence type="ECO:0000256" key="5">
    <source>
        <dbReference type="HAMAP-Rule" id="MF_01328"/>
    </source>
</evidence>
<evidence type="ECO:0000256" key="4">
    <source>
        <dbReference type="ARBA" id="ARBA00035244"/>
    </source>
</evidence>
<evidence type="ECO:0000313" key="8">
    <source>
        <dbReference type="Proteomes" id="UP000216998"/>
    </source>
</evidence>
<dbReference type="PANTHER" id="PTHR10746">
    <property type="entry name" value="50S RIBOSOMAL PROTEIN L4"/>
    <property type="match status" value="1"/>
</dbReference>
<comment type="subunit">
    <text evidence="5">Part of the 50S ribosomal subunit.</text>
</comment>
<dbReference type="PANTHER" id="PTHR10746:SF6">
    <property type="entry name" value="LARGE RIBOSOMAL SUBUNIT PROTEIN UL4M"/>
    <property type="match status" value="1"/>
</dbReference>
<evidence type="ECO:0000256" key="1">
    <source>
        <dbReference type="ARBA" id="ARBA00010528"/>
    </source>
</evidence>
<keyword evidence="2 5" id="KW-0689">Ribosomal protein</keyword>
<dbReference type="RefSeq" id="WP_094456281.1">
    <property type="nucleotide sequence ID" value="NZ_NOXU01000027.1"/>
</dbReference>
<dbReference type="NCBIfam" id="TIGR03953">
    <property type="entry name" value="rplD_bact"/>
    <property type="match status" value="1"/>
</dbReference>
<dbReference type="Proteomes" id="UP000216998">
    <property type="component" value="Unassembled WGS sequence"/>
</dbReference>
<dbReference type="GO" id="GO:1990904">
    <property type="term" value="C:ribonucleoprotein complex"/>
    <property type="evidence" value="ECO:0007669"/>
    <property type="project" value="UniProtKB-KW"/>
</dbReference>
<evidence type="ECO:0000256" key="6">
    <source>
        <dbReference type="SAM" id="MobiDB-lite"/>
    </source>
</evidence>
<evidence type="ECO:0000256" key="2">
    <source>
        <dbReference type="ARBA" id="ARBA00022980"/>
    </source>
</evidence>
<name>A0A255Z0R2_9PROT</name>
<dbReference type="InterPro" id="IPR023574">
    <property type="entry name" value="Ribosomal_uL4_dom_sf"/>
</dbReference>
<dbReference type="SUPFAM" id="SSF52166">
    <property type="entry name" value="Ribosomal protein L4"/>
    <property type="match status" value="1"/>
</dbReference>
<dbReference type="AlphaFoldDB" id="A0A255Z0R2"/>
<dbReference type="EMBL" id="NOXU01000027">
    <property type="protein sequence ID" value="OYQ34999.1"/>
    <property type="molecule type" value="Genomic_DNA"/>
</dbReference>
<proteinExistence type="inferred from homology"/>
<dbReference type="HAMAP" id="MF_01328_B">
    <property type="entry name" value="Ribosomal_uL4_B"/>
    <property type="match status" value="1"/>
</dbReference>
<keyword evidence="8" id="KW-1185">Reference proteome</keyword>
<dbReference type="InterPro" id="IPR002136">
    <property type="entry name" value="Ribosomal_uL4"/>
</dbReference>
<accession>A0A255Z0R2</accession>
<comment type="function">
    <text evidence="5">One of the primary rRNA binding proteins, this protein initially binds near the 5'-end of the 23S rRNA. It is important during the early stages of 50S assembly. It makes multiple contacts with different domains of the 23S rRNA in the assembled 50S subunit and ribosome.</text>
</comment>
<dbReference type="Pfam" id="PF00573">
    <property type="entry name" value="Ribosomal_L4"/>
    <property type="match status" value="1"/>
</dbReference>
<feature type="region of interest" description="Disordered" evidence="6">
    <location>
        <begin position="51"/>
        <end position="78"/>
    </location>
</feature>
<organism evidence="7 8">
    <name type="scientific">Niveispirillum lacus</name>
    <dbReference type="NCBI Taxonomy" id="1981099"/>
    <lineage>
        <taxon>Bacteria</taxon>
        <taxon>Pseudomonadati</taxon>
        <taxon>Pseudomonadota</taxon>
        <taxon>Alphaproteobacteria</taxon>
        <taxon>Rhodospirillales</taxon>
        <taxon>Azospirillaceae</taxon>
        <taxon>Niveispirillum</taxon>
    </lineage>
</organism>
<evidence type="ECO:0000256" key="3">
    <source>
        <dbReference type="ARBA" id="ARBA00023274"/>
    </source>
</evidence>
<dbReference type="GO" id="GO:0006412">
    <property type="term" value="P:translation"/>
    <property type="evidence" value="ECO:0007669"/>
    <property type="project" value="UniProtKB-UniRule"/>
</dbReference>
<dbReference type="GO" id="GO:0003735">
    <property type="term" value="F:structural constituent of ribosome"/>
    <property type="evidence" value="ECO:0007669"/>
    <property type="project" value="InterPro"/>
</dbReference>
<dbReference type="InterPro" id="IPR013005">
    <property type="entry name" value="Ribosomal_uL4-like"/>
</dbReference>
<comment type="similarity">
    <text evidence="1 5">Belongs to the universal ribosomal protein uL4 family.</text>
</comment>